<evidence type="ECO:0000313" key="5">
    <source>
        <dbReference type="Proteomes" id="UP000294325"/>
    </source>
</evidence>
<gene>
    <name evidence="4" type="ORF">E3U44_17730</name>
</gene>
<dbReference type="GO" id="GO:0003677">
    <property type="term" value="F:DNA binding"/>
    <property type="evidence" value="ECO:0007669"/>
    <property type="project" value="InterPro"/>
</dbReference>
<evidence type="ECO:0000256" key="1">
    <source>
        <dbReference type="SAM" id="MobiDB-lite"/>
    </source>
</evidence>
<dbReference type="SUPFAM" id="SSF47413">
    <property type="entry name" value="lambda repressor-like DNA-binding domains"/>
    <property type="match status" value="1"/>
</dbReference>
<feature type="transmembrane region" description="Helical" evidence="2">
    <location>
        <begin position="116"/>
        <end position="136"/>
    </location>
</feature>
<keyword evidence="2" id="KW-0812">Transmembrane</keyword>
<accession>A0A4P7C2Z8</accession>
<dbReference type="Proteomes" id="UP000294325">
    <property type="component" value="Chromosome"/>
</dbReference>
<dbReference type="EMBL" id="CP038033">
    <property type="protein sequence ID" value="QBQ56139.1"/>
    <property type="molecule type" value="Genomic_DNA"/>
</dbReference>
<evidence type="ECO:0000259" key="3">
    <source>
        <dbReference type="SMART" id="SM00530"/>
    </source>
</evidence>
<protein>
    <submittedName>
        <fullName evidence="4">Helix-turn-helix domain-containing protein</fullName>
    </submittedName>
</protein>
<dbReference type="AlphaFoldDB" id="A0A4P7C2Z8"/>
<dbReference type="InterPro" id="IPR050400">
    <property type="entry name" value="Bact_Cytoskel_RodZ"/>
</dbReference>
<dbReference type="Pfam" id="PF13464">
    <property type="entry name" value="RodZ_C"/>
    <property type="match status" value="1"/>
</dbReference>
<dbReference type="PANTHER" id="PTHR34475:SF1">
    <property type="entry name" value="CYTOSKELETON PROTEIN RODZ"/>
    <property type="match status" value="1"/>
</dbReference>
<evidence type="ECO:0000313" key="4">
    <source>
        <dbReference type="EMBL" id="QBQ56139.1"/>
    </source>
</evidence>
<keyword evidence="2" id="KW-0472">Membrane</keyword>
<dbReference type="OrthoDB" id="9790252at2"/>
<feature type="domain" description="HTH cro/C1-type" evidence="3">
    <location>
        <begin position="24"/>
        <end position="85"/>
    </location>
</feature>
<keyword evidence="5" id="KW-1185">Reference proteome</keyword>
<proteinExistence type="predicted"/>
<reference evidence="4 5" key="1">
    <citation type="submission" date="2019-03" db="EMBL/GenBank/DDBJ databases">
        <title>The genome sequence of Nitrosococcus wardiae strain D1FHST reveals the archetypal metabolic capacity of ammonia-oxidizing Gammaproteobacteria.</title>
        <authorList>
            <person name="Wang L."/>
            <person name="Lim C.K."/>
            <person name="Hanson T.E."/>
            <person name="Dang H."/>
            <person name="Klotz M.G."/>
        </authorList>
    </citation>
    <scope>NUCLEOTIDE SEQUENCE [LARGE SCALE GENOMIC DNA]</scope>
    <source>
        <strain evidence="4 5">D1FHS</strain>
    </source>
</reference>
<dbReference type="SMART" id="SM00530">
    <property type="entry name" value="HTH_XRE"/>
    <property type="match status" value="1"/>
</dbReference>
<feature type="region of interest" description="Disordered" evidence="1">
    <location>
        <begin position="1"/>
        <end position="21"/>
    </location>
</feature>
<feature type="region of interest" description="Disordered" evidence="1">
    <location>
        <begin position="170"/>
        <end position="236"/>
    </location>
</feature>
<name>A0A4P7C2Z8_9GAMM</name>
<dbReference type="InterPro" id="IPR001387">
    <property type="entry name" value="Cro/C1-type_HTH"/>
</dbReference>
<organism evidence="4 5">
    <name type="scientific">Nitrosococcus wardiae</name>
    <dbReference type="NCBI Taxonomy" id="1814290"/>
    <lineage>
        <taxon>Bacteria</taxon>
        <taxon>Pseudomonadati</taxon>
        <taxon>Pseudomonadota</taxon>
        <taxon>Gammaproteobacteria</taxon>
        <taxon>Chromatiales</taxon>
        <taxon>Chromatiaceae</taxon>
        <taxon>Nitrosococcus</taxon>
    </lineage>
</organism>
<dbReference type="KEGG" id="nwr:E3U44_17730"/>
<dbReference type="InterPro" id="IPR025194">
    <property type="entry name" value="RodZ-like_C"/>
</dbReference>
<dbReference type="PANTHER" id="PTHR34475">
    <property type="match status" value="1"/>
</dbReference>
<keyword evidence="2" id="KW-1133">Transmembrane helix</keyword>
<dbReference type="Gene3D" id="1.10.260.40">
    <property type="entry name" value="lambda repressor-like DNA-binding domains"/>
    <property type="match status" value="1"/>
</dbReference>
<dbReference type="Pfam" id="PF13413">
    <property type="entry name" value="HTH_25"/>
    <property type="match status" value="1"/>
</dbReference>
<dbReference type="InterPro" id="IPR010982">
    <property type="entry name" value="Lambda_DNA-bd_dom_sf"/>
</dbReference>
<sequence>MIMVASEETTPAPTPREEISPGERLRRAREARGLELTEIAANLRLRLDTVRAMEEGRWDSLPGKAFVLGYVRSYCKFLDVPPDPLLAQILDEWEPEDSPTLTPRTNAKPVKRGHGAIWGVTYLLIGLLGILIMMVWEGNIPFFSNELLTDEVSTEQEKSVGEEMVTPLTASEINNSKAKERPMVSPQRLNPASRVSAEEPESLGEDFNERLAETASSVAPAPITEDHPAGEEVQGVGGSVPAQLSLHLRGDSWVEVFDSTGEQLVYKLLKAGTTLELTGTAPLHAIIGNALAANVEFNGQPLDLVPYTQGNVARFTVGEN</sequence>
<evidence type="ECO:0000256" key="2">
    <source>
        <dbReference type="SAM" id="Phobius"/>
    </source>
</evidence>